<organism evidence="2">
    <name type="scientific">Klebsiella pneumoniae</name>
    <dbReference type="NCBI Taxonomy" id="573"/>
    <lineage>
        <taxon>Bacteria</taxon>
        <taxon>Pseudomonadati</taxon>
        <taxon>Pseudomonadota</taxon>
        <taxon>Gammaproteobacteria</taxon>
        <taxon>Enterobacterales</taxon>
        <taxon>Enterobacteriaceae</taxon>
        <taxon>Klebsiella/Raoultella group</taxon>
        <taxon>Klebsiella</taxon>
        <taxon>Klebsiella pneumoniae complex</taxon>
    </lineage>
</organism>
<keyword evidence="2" id="KW-0614">Plasmid</keyword>
<keyword evidence="1" id="KW-0472">Membrane</keyword>
<feature type="transmembrane region" description="Helical" evidence="1">
    <location>
        <begin position="78"/>
        <end position="100"/>
    </location>
</feature>
<dbReference type="AlphaFoldDB" id="A0A0D3RKZ3"/>
<feature type="transmembrane region" description="Helical" evidence="1">
    <location>
        <begin position="21"/>
        <end position="40"/>
    </location>
</feature>
<feature type="transmembrane region" description="Helical" evidence="1">
    <location>
        <begin position="46"/>
        <end position="71"/>
    </location>
</feature>
<reference evidence="2" key="1">
    <citation type="journal article" date="2015" name="Antimicrob. Agents Chemother.">
        <title>A Plasmid Bearing the blaCTX-M-15 Gene and Phage P1-Like Sequences from a Sequence Type 11 Klebsiella pneumoniae Isolate.</title>
        <authorList>
            <person name="Shin J."/>
            <person name="Ko K.S."/>
        </authorList>
    </citation>
    <scope>NUCLEOTIDE SEQUENCE</scope>
    <source>
        <strain evidence="2">ST11</strain>
        <plasmid evidence="2">pKP12226</plasmid>
    </source>
</reference>
<geneLocation type="plasmid" evidence="2">
    <name>pKP12226</name>
</geneLocation>
<evidence type="ECO:0000313" key="2">
    <source>
        <dbReference type="EMBL" id="AJS10146.1"/>
    </source>
</evidence>
<sequence length="111" mass="12912">MEKRSFKEKLEIVRNIIRESLSGNAAFALLVYSLLHTLPIKTFADLFVTILLFIAIIAVVIWLFLIIYVYFCDLFRSHWIAVWFILWSVVINLTIGFGIYDKLAPVISLMK</sequence>
<proteinExistence type="predicted"/>
<keyword evidence="1" id="KW-1133">Transmembrane helix</keyword>
<dbReference type="RefSeq" id="WP_000415571.1">
    <property type="nucleotide sequence ID" value="NZ_CACSEJ010000023.1"/>
</dbReference>
<dbReference type="EMBL" id="KP453775">
    <property type="protein sequence ID" value="AJS10146.1"/>
    <property type="molecule type" value="Genomic_DNA"/>
</dbReference>
<protein>
    <recommendedName>
        <fullName evidence="3">Toxin ArtA</fullName>
    </recommendedName>
</protein>
<name>A0A0D3RKZ3_KLEPN</name>
<evidence type="ECO:0000256" key="1">
    <source>
        <dbReference type="SAM" id="Phobius"/>
    </source>
</evidence>
<keyword evidence="1" id="KW-0812">Transmembrane</keyword>
<accession>A0A0D3RKZ3</accession>
<evidence type="ECO:0008006" key="3">
    <source>
        <dbReference type="Google" id="ProtNLM"/>
    </source>
</evidence>